<evidence type="ECO:0008006" key="5">
    <source>
        <dbReference type="Google" id="ProtNLM"/>
    </source>
</evidence>
<evidence type="ECO:0000313" key="3">
    <source>
        <dbReference type="EMBL" id="AWX74576.1"/>
    </source>
</evidence>
<evidence type="ECO:0000256" key="1">
    <source>
        <dbReference type="SAM" id="MobiDB-lite"/>
    </source>
</evidence>
<dbReference type="EMBL" id="CP030150">
    <property type="protein sequence ID" value="AWX74576.1"/>
    <property type="molecule type" value="Genomic_DNA"/>
</dbReference>
<reference evidence="3 4" key="1">
    <citation type="submission" date="2018-06" db="EMBL/GenBank/DDBJ databases">
        <title>Complete Genome Sequence of Bacillus velezensis DSYZ, a Plant Growth-Promoting Rhizobacterium with Antifungal Activity.</title>
        <authorList>
            <person name="Du B."/>
            <person name="Ding Y."/>
            <person name="Liu K."/>
            <person name="Yao L."/>
            <person name="Wang C."/>
            <person name="Li H."/>
            <person name="Liu H."/>
        </authorList>
    </citation>
    <scope>NUCLEOTIDE SEQUENCE [LARGE SCALE GENOMIC DNA]</scope>
    <source>
        <strain evidence="3 4">DSYZ</strain>
    </source>
</reference>
<feature type="signal peptide" evidence="2">
    <location>
        <begin position="1"/>
        <end position="25"/>
    </location>
</feature>
<feature type="chain" id="PRO_5044754847" description="Lipoprotein" evidence="2">
    <location>
        <begin position="26"/>
        <end position="205"/>
    </location>
</feature>
<feature type="compositionally biased region" description="Basic and acidic residues" evidence="1">
    <location>
        <begin position="43"/>
        <end position="73"/>
    </location>
</feature>
<keyword evidence="2" id="KW-0732">Signal</keyword>
<dbReference type="RefSeq" id="WP_039255029.1">
    <property type="nucleotide sequence ID" value="NZ_CP015443.1"/>
</dbReference>
<feature type="region of interest" description="Disordered" evidence="1">
    <location>
        <begin position="26"/>
        <end position="78"/>
    </location>
</feature>
<gene>
    <name evidence="3" type="ORF">BVDSYZ_18305</name>
</gene>
<evidence type="ECO:0000256" key="2">
    <source>
        <dbReference type="SAM" id="SignalP"/>
    </source>
</evidence>
<accession>A0ABC8DF12</accession>
<proteinExistence type="predicted"/>
<dbReference type="PROSITE" id="PS51257">
    <property type="entry name" value="PROKAR_LIPOPROTEIN"/>
    <property type="match status" value="1"/>
</dbReference>
<organism evidence="3 4">
    <name type="scientific">Bacillus velezensis</name>
    <dbReference type="NCBI Taxonomy" id="492670"/>
    <lineage>
        <taxon>Bacteria</taxon>
        <taxon>Bacillati</taxon>
        <taxon>Bacillota</taxon>
        <taxon>Bacilli</taxon>
        <taxon>Bacillales</taxon>
        <taxon>Bacillaceae</taxon>
        <taxon>Bacillus</taxon>
        <taxon>Bacillus amyloliquefaciens group</taxon>
    </lineage>
</organism>
<feature type="compositionally biased region" description="Low complexity" evidence="1">
    <location>
        <begin position="33"/>
        <end position="42"/>
    </location>
</feature>
<name>A0ABC8DF12_BACVE</name>
<dbReference type="Proteomes" id="UP000250069">
    <property type="component" value="Chromosome"/>
</dbReference>
<evidence type="ECO:0000313" key="4">
    <source>
        <dbReference type="Proteomes" id="UP000250069"/>
    </source>
</evidence>
<dbReference type="AlphaFoldDB" id="A0ABC8DF12"/>
<protein>
    <recommendedName>
        <fullName evidence="5">Lipoprotein</fullName>
    </recommendedName>
</protein>
<sequence length="205" mass="22716">MKKRTKIFYCHAALLLVFMTAGCTGGNDEEPSHSSSPAGESSGIKKAETASAAEKKEPVNKDSHHVSADKSEPDNMSADYSPLQIEYARIWLQLGENQQIDELNVRRIPAGALVNPDDHTSARYPEDVTQLAGSRLIDGSVTYSSNGDGTIQVYNVPLRWESREDTDQGVMKEVTEEMIRHTKKVSVDTGDNEKIRRLIDIMSIH</sequence>